<dbReference type="CDD" id="cd00082">
    <property type="entry name" value="HisKA"/>
    <property type="match status" value="1"/>
</dbReference>
<dbReference type="InterPro" id="IPR005467">
    <property type="entry name" value="His_kinase_dom"/>
</dbReference>
<dbReference type="PANTHER" id="PTHR43711:SF1">
    <property type="entry name" value="HISTIDINE KINASE 1"/>
    <property type="match status" value="1"/>
</dbReference>
<dbReference type="PROSITE" id="PS50109">
    <property type="entry name" value="HIS_KIN"/>
    <property type="match status" value="1"/>
</dbReference>
<sequence length="368" mass="42629">MLFLHRHINQILEQWSLSMKKEYPEYKDIERMHRNGRHYLELIFDIQTPVESHPVYEKVPDWCRNIAEKGVPVVHALHGSHLLREAVIQILSPYDHDRAEICDVMAAIRSRVDSFDRAVVHFYWEYASLKMKEQDRRLDELHEDKINLIGKMAASMAHEIRNPLTSIKGFISLMRGQLSEQSLEHVGKYMDIIENEFENIQMQITGFLSFSKKRVIEEESSDIALGQLIESVLVLVKPRMINENIDLAVDIQCDVLLHVQKVPIQQVLSNLINNGIDALKDKHDGKTMRIYSRQDEKRTYVMIANNGPEIPRELRDSLFEPFVTSKLDGTGLGLAICKQIMKKNNGDIDFVSDKYETTFILSFLNNTP</sequence>
<evidence type="ECO:0000313" key="11">
    <source>
        <dbReference type="Proteomes" id="UP000031967"/>
    </source>
</evidence>
<keyword evidence="5" id="KW-0547">Nucleotide-binding</keyword>
<evidence type="ECO:0000256" key="6">
    <source>
        <dbReference type="ARBA" id="ARBA00022777"/>
    </source>
</evidence>
<protein>
    <recommendedName>
        <fullName evidence="2">histidine kinase</fullName>
        <ecNumber evidence="2">2.7.13.3</ecNumber>
    </recommendedName>
</protein>
<dbReference type="Gene3D" id="3.30.565.10">
    <property type="entry name" value="Histidine kinase-like ATPase, C-terminal domain"/>
    <property type="match status" value="1"/>
</dbReference>
<keyword evidence="11" id="KW-1185">Reference proteome</keyword>
<dbReference type="EC" id="2.7.13.3" evidence="2"/>
<feature type="domain" description="Histidine kinase" evidence="9">
    <location>
        <begin position="155"/>
        <end position="367"/>
    </location>
</feature>
<keyword evidence="6" id="KW-0418">Kinase</keyword>
<evidence type="ECO:0000256" key="5">
    <source>
        <dbReference type="ARBA" id="ARBA00022741"/>
    </source>
</evidence>
<name>A0ABR5AE02_9BACL</name>
<evidence type="ECO:0000259" key="9">
    <source>
        <dbReference type="PROSITE" id="PS50109"/>
    </source>
</evidence>
<dbReference type="Gene3D" id="1.10.287.130">
    <property type="match status" value="1"/>
</dbReference>
<keyword evidence="4" id="KW-0808">Transferase</keyword>
<dbReference type="InterPro" id="IPR050736">
    <property type="entry name" value="Sensor_HK_Regulatory"/>
</dbReference>
<dbReference type="PRINTS" id="PR00344">
    <property type="entry name" value="BCTRLSENSOR"/>
</dbReference>
<dbReference type="SUPFAM" id="SSF55874">
    <property type="entry name" value="ATPase domain of HSP90 chaperone/DNA topoisomerase II/histidine kinase"/>
    <property type="match status" value="1"/>
</dbReference>
<dbReference type="Gene3D" id="1.10.490.70">
    <property type="entry name" value="Histidine kinase N-terminal domain"/>
    <property type="match status" value="1"/>
</dbReference>
<dbReference type="EMBL" id="JXAK01000048">
    <property type="protein sequence ID" value="KIL38928.1"/>
    <property type="molecule type" value="Genomic_DNA"/>
</dbReference>
<dbReference type="SUPFAM" id="SSF47384">
    <property type="entry name" value="Homodimeric domain of signal transducing histidine kinase"/>
    <property type="match status" value="1"/>
</dbReference>
<dbReference type="InterPro" id="IPR036097">
    <property type="entry name" value="HisK_dim/P_sf"/>
</dbReference>
<dbReference type="InterPro" id="IPR003661">
    <property type="entry name" value="HisK_dim/P_dom"/>
</dbReference>
<dbReference type="SMART" id="SM00388">
    <property type="entry name" value="HisKA"/>
    <property type="match status" value="1"/>
</dbReference>
<gene>
    <name evidence="10" type="ORF">SD70_23345</name>
</gene>
<dbReference type="Proteomes" id="UP000031967">
    <property type="component" value="Unassembled WGS sequence"/>
</dbReference>
<evidence type="ECO:0000256" key="2">
    <source>
        <dbReference type="ARBA" id="ARBA00012438"/>
    </source>
</evidence>
<evidence type="ECO:0000256" key="4">
    <source>
        <dbReference type="ARBA" id="ARBA00022679"/>
    </source>
</evidence>
<dbReference type="SMART" id="SM00387">
    <property type="entry name" value="HATPase_c"/>
    <property type="match status" value="1"/>
</dbReference>
<dbReference type="InterPro" id="IPR003594">
    <property type="entry name" value="HATPase_dom"/>
</dbReference>
<dbReference type="Pfam" id="PF02518">
    <property type="entry name" value="HATPase_c"/>
    <property type="match status" value="1"/>
</dbReference>
<keyword evidence="8" id="KW-0902">Two-component regulatory system</keyword>
<evidence type="ECO:0000313" key="10">
    <source>
        <dbReference type="EMBL" id="KIL38928.1"/>
    </source>
</evidence>
<evidence type="ECO:0000256" key="3">
    <source>
        <dbReference type="ARBA" id="ARBA00022553"/>
    </source>
</evidence>
<evidence type="ECO:0000256" key="8">
    <source>
        <dbReference type="ARBA" id="ARBA00023012"/>
    </source>
</evidence>
<proteinExistence type="predicted"/>
<accession>A0ABR5AE02</accession>
<dbReference type="PANTHER" id="PTHR43711">
    <property type="entry name" value="TWO-COMPONENT HISTIDINE KINASE"/>
    <property type="match status" value="1"/>
</dbReference>
<keyword evidence="7" id="KW-0067">ATP-binding</keyword>
<dbReference type="InterPro" id="IPR004358">
    <property type="entry name" value="Sig_transdc_His_kin-like_C"/>
</dbReference>
<dbReference type="Pfam" id="PF00512">
    <property type="entry name" value="HisKA"/>
    <property type="match status" value="1"/>
</dbReference>
<comment type="catalytic activity">
    <reaction evidence="1">
        <text>ATP + protein L-histidine = ADP + protein N-phospho-L-histidine.</text>
        <dbReference type="EC" id="2.7.13.3"/>
    </reaction>
</comment>
<keyword evidence="3" id="KW-0597">Phosphoprotein</keyword>
<organism evidence="10 11">
    <name type="scientific">Gordoniibacillus kamchatkensis</name>
    <dbReference type="NCBI Taxonomy" id="1590651"/>
    <lineage>
        <taxon>Bacteria</taxon>
        <taxon>Bacillati</taxon>
        <taxon>Bacillota</taxon>
        <taxon>Bacilli</taxon>
        <taxon>Bacillales</taxon>
        <taxon>Paenibacillaceae</taxon>
        <taxon>Gordoniibacillus</taxon>
    </lineage>
</organism>
<evidence type="ECO:0000256" key="7">
    <source>
        <dbReference type="ARBA" id="ARBA00022840"/>
    </source>
</evidence>
<reference evidence="10 11" key="1">
    <citation type="submission" date="2014-12" db="EMBL/GenBank/DDBJ databases">
        <title>Draft genome sequence of Paenibacillus kamchatkensis strain B-2647.</title>
        <authorList>
            <person name="Karlyshev A.V."/>
            <person name="Kudryashova E.B."/>
        </authorList>
    </citation>
    <scope>NUCLEOTIDE SEQUENCE [LARGE SCALE GENOMIC DNA]</scope>
    <source>
        <strain evidence="10 11">VKM B-2647</strain>
    </source>
</reference>
<evidence type="ECO:0000256" key="1">
    <source>
        <dbReference type="ARBA" id="ARBA00000085"/>
    </source>
</evidence>
<dbReference type="InterPro" id="IPR036890">
    <property type="entry name" value="HATPase_C_sf"/>
</dbReference>
<comment type="caution">
    <text evidence="10">The sequence shown here is derived from an EMBL/GenBank/DDBJ whole genome shotgun (WGS) entry which is preliminary data.</text>
</comment>